<dbReference type="EMBL" id="JACVVK020000507">
    <property type="protein sequence ID" value="KAK7469711.1"/>
    <property type="molecule type" value="Genomic_DNA"/>
</dbReference>
<feature type="region of interest" description="Disordered" evidence="1">
    <location>
        <begin position="255"/>
        <end position="364"/>
    </location>
</feature>
<organism evidence="2 3">
    <name type="scientific">Batillaria attramentaria</name>
    <dbReference type="NCBI Taxonomy" id="370345"/>
    <lineage>
        <taxon>Eukaryota</taxon>
        <taxon>Metazoa</taxon>
        <taxon>Spiralia</taxon>
        <taxon>Lophotrochozoa</taxon>
        <taxon>Mollusca</taxon>
        <taxon>Gastropoda</taxon>
        <taxon>Caenogastropoda</taxon>
        <taxon>Sorbeoconcha</taxon>
        <taxon>Cerithioidea</taxon>
        <taxon>Batillariidae</taxon>
        <taxon>Batillaria</taxon>
    </lineage>
</organism>
<evidence type="ECO:0000313" key="3">
    <source>
        <dbReference type="Proteomes" id="UP001519460"/>
    </source>
</evidence>
<reference evidence="2 3" key="1">
    <citation type="journal article" date="2023" name="Sci. Data">
        <title>Genome assembly of the Korean intertidal mud-creeper Batillaria attramentaria.</title>
        <authorList>
            <person name="Patra A.K."/>
            <person name="Ho P.T."/>
            <person name="Jun S."/>
            <person name="Lee S.J."/>
            <person name="Kim Y."/>
            <person name="Won Y.J."/>
        </authorList>
    </citation>
    <scope>NUCLEOTIDE SEQUENCE [LARGE SCALE GENOMIC DNA]</scope>
    <source>
        <strain evidence="2">Wonlab-2016</strain>
    </source>
</reference>
<evidence type="ECO:0000256" key="1">
    <source>
        <dbReference type="SAM" id="MobiDB-lite"/>
    </source>
</evidence>
<gene>
    <name evidence="2" type="ORF">BaRGS_00036293</name>
</gene>
<dbReference type="AlphaFoldDB" id="A0ABD0JC61"/>
<name>A0ABD0JC61_9CAEN</name>
<accession>A0ABD0JC61</accession>
<comment type="caution">
    <text evidence="2">The sequence shown here is derived from an EMBL/GenBank/DDBJ whole genome shotgun (WGS) entry which is preliminary data.</text>
</comment>
<proteinExistence type="predicted"/>
<sequence length="364" mass="39858">METKVSLHANVLRNEPVTWTIRTLGATTERHLGTCSSTDEVCSSSDTNSYGLTRLNSNQADESYLTILNNHREMFSETSVKCKASSGDFAACIISVIHPATLSQCSIHSDNTTLTGSCRVDKAFSSNGNYSCQWGILYPNTNSTIMMPSVLIVTNYSDSGKQYYQGVCSFSYPLPQWNGAYSLFFSMFPSGPNHAEVGQFTMHSSSDPPDQPVITGYTTGQILELGHRLEMVCTVHGGSSKVSSIDFTCTGFDDREDTSNETSVSSSVIIQNISEADDQRSKTYDHPRRRREEDTHPYTGLRPPRADGARASGTANPQGVYEEIEAEQRPQLSTANGSRLQTSASQGNESQNGTDVPHFYQNAL</sequence>
<dbReference type="Proteomes" id="UP001519460">
    <property type="component" value="Unassembled WGS sequence"/>
</dbReference>
<keyword evidence="3" id="KW-1185">Reference proteome</keyword>
<protein>
    <submittedName>
        <fullName evidence="2">Uncharacterized protein</fullName>
    </submittedName>
</protein>
<feature type="compositionally biased region" description="Polar residues" evidence="1">
    <location>
        <begin position="330"/>
        <end position="354"/>
    </location>
</feature>
<evidence type="ECO:0000313" key="2">
    <source>
        <dbReference type="EMBL" id="KAK7469711.1"/>
    </source>
</evidence>
<feature type="compositionally biased region" description="Basic and acidic residues" evidence="1">
    <location>
        <begin position="277"/>
        <end position="296"/>
    </location>
</feature>